<evidence type="ECO:0000313" key="1">
    <source>
        <dbReference type="EMBL" id="KAF4403258.1"/>
    </source>
</evidence>
<name>A0A7J6I899_CANSA</name>
<organism evidence="1 2">
    <name type="scientific">Cannabis sativa</name>
    <name type="common">Hemp</name>
    <name type="synonym">Marijuana</name>
    <dbReference type="NCBI Taxonomy" id="3483"/>
    <lineage>
        <taxon>Eukaryota</taxon>
        <taxon>Viridiplantae</taxon>
        <taxon>Streptophyta</taxon>
        <taxon>Embryophyta</taxon>
        <taxon>Tracheophyta</taxon>
        <taxon>Spermatophyta</taxon>
        <taxon>Magnoliopsida</taxon>
        <taxon>eudicotyledons</taxon>
        <taxon>Gunneridae</taxon>
        <taxon>Pentapetalae</taxon>
        <taxon>rosids</taxon>
        <taxon>fabids</taxon>
        <taxon>Rosales</taxon>
        <taxon>Cannabaceae</taxon>
        <taxon>Cannabis</taxon>
    </lineage>
</organism>
<protein>
    <submittedName>
        <fullName evidence="1">Uncharacterized protein</fullName>
    </submittedName>
</protein>
<reference evidence="1 2" key="1">
    <citation type="journal article" date="2020" name="bioRxiv">
        <title>Sequence and annotation of 42 cannabis genomes reveals extensive copy number variation in cannabinoid synthesis and pathogen resistance genes.</title>
        <authorList>
            <person name="Mckernan K.J."/>
            <person name="Helbert Y."/>
            <person name="Kane L.T."/>
            <person name="Ebling H."/>
            <person name="Zhang L."/>
            <person name="Liu B."/>
            <person name="Eaton Z."/>
            <person name="Mclaughlin S."/>
            <person name="Kingan S."/>
            <person name="Baybayan P."/>
            <person name="Concepcion G."/>
            <person name="Jordan M."/>
            <person name="Riva A."/>
            <person name="Barbazuk W."/>
            <person name="Harkins T."/>
        </authorList>
    </citation>
    <scope>NUCLEOTIDE SEQUENCE [LARGE SCALE GENOMIC DNA]</scope>
    <source>
        <strain evidence="2">cv. Jamaican Lion 4</strain>
        <tissue evidence="1">Leaf</tissue>
    </source>
</reference>
<gene>
    <name evidence="1" type="ORF">G4B88_028029</name>
</gene>
<proteinExistence type="predicted"/>
<dbReference type="EMBL" id="JAATIQ010000005">
    <property type="protein sequence ID" value="KAF4403258.1"/>
    <property type="molecule type" value="Genomic_DNA"/>
</dbReference>
<evidence type="ECO:0000313" key="2">
    <source>
        <dbReference type="Proteomes" id="UP000583929"/>
    </source>
</evidence>
<sequence>MTWRSSAADMNPFWSLSKTRKASFSSSSESVSFIFLAIRFKNSGKSMVPFPSASTSLIMS</sequence>
<dbReference type="Proteomes" id="UP000583929">
    <property type="component" value="Unassembled WGS sequence"/>
</dbReference>
<comment type="caution">
    <text evidence="1">The sequence shown here is derived from an EMBL/GenBank/DDBJ whole genome shotgun (WGS) entry which is preliminary data.</text>
</comment>
<accession>A0A7J6I899</accession>
<dbReference type="AlphaFoldDB" id="A0A7J6I899"/>
<keyword evidence="2" id="KW-1185">Reference proteome</keyword>